<protein>
    <submittedName>
        <fullName evidence="1">Putative ovule protein</fullName>
    </submittedName>
</protein>
<proteinExistence type="predicted"/>
<name>A0A0V0GJS7_SOLCH</name>
<evidence type="ECO:0000313" key="1">
    <source>
        <dbReference type="EMBL" id="JAP08093.1"/>
    </source>
</evidence>
<accession>A0A0V0GJS7</accession>
<sequence>MVRKGASWISTWQKAIWKFLAAWISSSEASILIPSRLYGSFTLILGKIAALEETTHREKRMHQQEQPQKPK</sequence>
<dbReference type="EMBL" id="GEDG01037503">
    <property type="protein sequence ID" value="JAP08093.1"/>
    <property type="molecule type" value="Transcribed_RNA"/>
</dbReference>
<reference evidence="1" key="1">
    <citation type="submission" date="2015-12" db="EMBL/GenBank/DDBJ databases">
        <title>Gene expression during late stages of embryo sac development: a critical building block for successful pollen-pistil interactions.</title>
        <authorList>
            <person name="Liu Y."/>
            <person name="Joly V."/>
            <person name="Sabar M."/>
            <person name="Matton D.P."/>
        </authorList>
    </citation>
    <scope>NUCLEOTIDE SEQUENCE</scope>
</reference>
<dbReference type="AlphaFoldDB" id="A0A0V0GJS7"/>
<organism evidence="1">
    <name type="scientific">Solanum chacoense</name>
    <name type="common">Chaco potato</name>
    <dbReference type="NCBI Taxonomy" id="4108"/>
    <lineage>
        <taxon>Eukaryota</taxon>
        <taxon>Viridiplantae</taxon>
        <taxon>Streptophyta</taxon>
        <taxon>Embryophyta</taxon>
        <taxon>Tracheophyta</taxon>
        <taxon>Spermatophyta</taxon>
        <taxon>Magnoliopsida</taxon>
        <taxon>eudicotyledons</taxon>
        <taxon>Gunneridae</taxon>
        <taxon>Pentapetalae</taxon>
        <taxon>asterids</taxon>
        <taxon>lamiids</taxon>
        <taxon>Solanales</taxon>
        <taxon>Solanaceae</taxon>
        <taxon>Solanoideae</taxon>
        <taxon>Solaneae</taxon>
        <taxon>Solanum</taxon>
    </lineage>
</organism>